<feature type="compositionally biased region" description="Acidic residues" evidence="4">
    <location>
        <begin position="815"/>
        <end position="828"/>
    </location>
</feature>
<evidence type="ECO:0000256" key="2">
    <source>
        <dbReference type="ARBA" id="ARBA00006809"/>
    </source>
</evidence>
<evidence type="ECO:0000256" key="3">
    <source>
        <dbReference type="ARBA" id="ARBA00023242"/>
    </source>
</evidence>
<feature type="compositionally biased region" description="Basic residues" evidence="4">
    <location>
        <begin position="1394"/>
        <end position="1418"/>
    </location>
</feature>
<accession>L8H1G1</accession>
<feature type="region of interest" description="Disordered" evidence="4">
    <location>
        <begin position="750"/>
        <end position="831"/>
    </location>
</feature>
<keyword evidence="5" id="KW-0548">Nucleotidyltransferase</keyword>
<feature type="compositionally biased region" description="Basic and acidic residues" evidence="4">
    <location>
        <begin position="524"/>
        <end position="538"/>
    </location>
</feature>
<feature type="compositionally biased region" description="Low complexity" evidence="4">
    <location>
        <begin position="1368"/>
        <end position="1381"/>
    </location>
</feature>
<reference evidence="5 6" key="1">
    <citation type="journal article" date="2013" name="Genome Biol.">
        <title>Genome of Acanthamoeba castellanii highlights extensive lateral gene transfer and early evolution of tyrosine kinase signaling.</title>
        <authorList>
            <person name="Clarke M."/>
            <person name="Lohan A.J."/>
            <person name="Liu B."/>
            <person name="Lagkouvardos I."/>
            <person name="Roy S."/>
            <person name="Zafar N."/>
            <person name="Bertelli C."/>
            <person name="Schilde C."/>
            <person name="Kianianmomeni A."/>
            <person name="Burglin T.R."/>
            <person name="Frech C."/>
            <person name="Turcotte B."/>
            <person name="Kopec K.O."/>
            <person name="Synnott J.M."/>
            <person name="Choo C."/>
            <person name="Paponov I."/>
            <person name="Finkler A."/>
            <person name="Soon Heng Tan C."/>
            <person name="Hutchins A.P."/>
            <person name="Weinmeier T."/>
            <person name="Rattei T."/>
            <person name="Chu J.S."/>
            <person name="Gimenez G."/>
            <person name="Irimia M."/>
            <person name="Rigden D.J."/>
            <person name="Fitzpatrick D.A."/>
            <person name="Lorenzo-Morales J."/>
            <person name="Bateman A."/>
            <person name="Chiu C.H."/>
            <person name="Tang P."/>
            <person name="Hegemann P."/>
            <person name="Fromm H."/>
            <person name="Raoult D."/>
            <person name="Greub G."/>
            <person name="Miranda-Saavedra D."/>
            <person name="Chen N."/>
            <person name="Nash P."/>
            <person name="Ginger M.L."/>
            <person name="Horn M."/>
            <person name="Schaap P."/>
            <person name="Caler L."/>
            <person name="Loftus B."/>
        </authorList>
    </citation>
    <scope>NUCLEOTIDE SEQUENCE [LARGE SCALE GENOMIC DNA]</scope>
    <source>
        <strain evidence="5 6">Neff</strain>
    </source>
</reference>
<keyword evidence="5" id="KW-0239">DNA-directed DNA polymerase</keyword>
<dbReference type="GO" id="GO:0003677">
    <property type="term" value="F:DNA binding"/>
    <property type="evidence" value="ECO:0007669"/>
    <property type="project" value="InterPro"/>
</dbReference>
<dbReference type="STRING" id="1257118.L8H1G1"/>
<dbReference type="PANTHER" id="PTHR13213:SF2">
    <property type="entry name" value="MYB-BINDING PROTEIN 1A"/>
    <property type="match status" value="1"/>
</dbReference>
<dbReference type="SUPFAM" id="SSF48371">
    <property type="entry name" value="ARM repeat"/>
    <property type="match status" value="1"/>
</dbReference>
<dbReference type="VEuPathDB" id="AmoebaDB:ACA1_236150"/>
<dbReference type="GO" id="GO:0005730">
    <property type="term" value="C:nucleolus"/>
    <property type="evidence" value="ECO:0007669"/>
    <property type="project" value="InterPro"/>
</dbReference>
<dbReference type="RefSeq" id="XP_004341121.1">
    <property type="nucleotide sequence ID" value="XM_004341073.1"/>
</dbReference>
<dbReference type="EMBL" id="KB007939">
    <property type="protein sequence ID" value="ELR19057.1"/>
    <property type="molecule type" value="Genomic_DNA"/>
</dbReference>
<dbReference type="GO" id="GO:0006355">
    <property type="term" value="P:regulation of DNA-templated transcription"/>
    <property type="evidence" value="ECO:0007669"/>
    <property type="project" value="InterPro"/>
</dbReference>
<keyword evidence="3" id="KW-0539">Nucleus</keyword>
<feature type="region of interest" description="Disordered" evidence="4">
    <location>
        <begin position="522"/>
        <end position="553"/>
    </location>
</feature>
<gene>
    <name evidence="5" type="ORF">ACA1_236150</name>
</gene>
<dbReference type="KEGG" id="acan:ACA1_236150"/>
<evidence type="ECO:0000313" key="5">
    <source>
        <dbReference type="EMBL" id="ELR19057.1"/>
    </source>
</evidence>
<feature type="region of interest" description="Disordered" evidence="4">
    <location>
        <begin position="1303"/>
        <end position="1332"/>
    </location>
</feature>
<dbReference type="OMA" id="VWKHDDP"/>
<dbReference type="Pfam" id="PF04931">
    <property type="entry name" value="DNA_pol_phi"/>
    <property type="match status" value="1"/>
</dbReference>
<feature type="compositionally biased region" description="Basic and acidic residues" evidence="4">
    <location>
        <begin position="993"/>
        <end position="1020"/>
    </location>
</feature>
<evidence type="ECO:0000256" key="1">
    <source>
        <dbReference type="ARBA" id="ARBA00004123"/>
    </source>
</evidence>
<dbReference type="InterPro" id="IPR007015">
    <property type="entry name" value="DNA_pol_V/MYBBP1A"/>
</dbReference>
<evidence type="ECO:0000256" key="4">
    <source>
        <dbReference type="SAM" id="MobiDB-lite"/>
    </source>
</evidence>
<dbReference type="InterPro" id="IPR016024">
    <property type="entry name" value="ARM-type_fold"/>
</dbReference>
<proteinExistence type="inferred from homology"/>
<sequence length="1418" mass="158718">MTKRDSGILELFGSLGDLDVATRVKTTTQLIKALQAKQQGQQTPSEDLNYALKRLVRGLSSYRDGARQGFALGLTEVLHTFAVVSVREVLTLIKDNLTVPGSATGPEERDVLFGQVFGLLAIIRSGRLVQPGSRAAAAATPATKGSKTAVESDAAADVVQRLLQLADKKSFLAEIAHQAIITFLSQIEKKFFEEHILPVILERVKADANSWSPELLTLVIHLNELFQLNVSEHNGKWSSKNGGRIVQVDNIKHLKQICKQSVYVHPKIHSLWDTLLPRLCSEKSEKDVLSKFWNEVVEGELFTATHNTQYLAYQLVEQVPVVLTRAFIRRMLKESSGSIHLQAVAKQTVTALAPLARRGSEVSLAVLMQLAAASKQFDFFTKTRTTTDLMKALDVKEVHTFTEYLKDMFYGDKQKAEKRKEKEAGGAESSRLWALNKLNEMARARGVHKDEKWFLSLLRFCFYHAFYAPQSVDKIDGPVAGLLKEEGLLRVPSPPLSGKTRSLCGERFLVLLGEVATLPPLGQRENRKAAAQEDKADQDADEEEEDKDHHRNPFFDGQCADGELWVWKIAHFHTQLSASAALRFVPQLSKEAKQLQVQILDVAQAIHKSEQQRLKKGEAIEKDANAARARGFAILLLFLHTYVIHDNELVGALEDLLECWKRIDAAQAPAKGSSSSTKDKRKSKDAMEVEQGEEPEPMAVLVDILISFLTKASSQLRDLVTRTFRLFASQMTSSSCQALVEVVTGKRDSTLFGIEDEDDEEEVEEDEDEHDDDDDDEESDDEDEEESSDDDDDEEEEESKADTSLDTSKHKSSDSEEEEEEEEEELLDDAAMFKMDEKIVAVLKNMKEKKTNERDARESVKHFKCRVLDLLEIFVKRQHDSHLIPEMIGPLAAAVRDSAQSKHQQELSTKLAGFLKRLFKSKHYPKGVAQTEYLHDLLGTFVERAMHTKSLSADLFSGGIFYIVKILLAGKPSRDYKTSSFFERVKAAHEEEEAERAKKAAEEKEKRAAAGEPEKKEEGQKKRKRGDTKTAAKAGGKKGKKDEELDEATLLRKTIVRRYRKNSLPKDTTNKMLGGLDVDRAMYLLRIAMRDFMTRNSTRIEPHFFLHFSQNFPKLSWMLMPDYLSYVTLARSAFLKQHIFVILSDLLKRPEAIGENGEGVVSVLPQIREAFVAILKAPPHTALRLCHVHGLHVLTVAVALARDATQQDQKKLKPDYVVAMLQCLKQVVDVLLEKAKQEPAKVKAELFAPKESKKPRVPEQARKSLQEVLDALIEARRASQAICGHASKLYHALALALPNELQKSQLSKQDRKKQRREEKKKRQEERDRKRFEKLAQKKLKYQLLAQQEAAGGGAAPTEAAKDAMDTESTSASATPTSTPTTPRKDAAAANGGGKKAKKSNGGGAKKKGGSKINKKKQA</sequence>
<feature type="compositionally biased region" description="Basic and acidic residues" evidence="4">
    <location>
        <begin position="800"/>
        <end position="814"/>
    </location>
</feature>
<evidence type="ECO:0000313" key="6">
    <source>
        <dbReference type="Proteomes" id="UP000011083"/>
    </source>
</evidence>
<feature type="region of interest" description="Disordered" evidence="4">
    <location>
        <begin position="1347"/>
        <end position="1418"/>
    </location>
</feature>
<feature type="compositionally biased region" description="Basic and acidic residues" evidence="4">
    <location>
        <begin position="1315"/>
        <end position="1332"/>
    </location>
</feature>
<feature type="compositionally biased region" description="Acidic residues" evidence="4">
    <location>
        <begin position="754"/>
        <end position="799"/>
    </location>
</feature>
<dbReference type="OrthoDB" id="342531at2759"/>
<organism evidence="5 6">
    <name type="scientific">Acanthamoeba castellanii (strain ATCC 30010 / Neff)</name>
    <dbReference type="NCBI Taxonomy" id="1257118"/>
    <lineage>
        <taxon>Eukaryota</taxon>
        <taxon>Amoebozoa</taxon>
        <taxon>Discosea</taxon>
        <taxon>Longamoebia</taxon>
        <taxon>Centramoebida</taxon>
        <taxon>Acanthamoebidae</taxon>
        <taxon>Acanthamoeba</taxon>
    </lineage>
</organism>
<dbReference type="Proteomes" id="UP000011083">
    <property type="component" value="Unassembled WGS sequence"/>
</dbReference>
<protein>
    <submittedName>
        <fullName evidence="5">DNA-directed DNA polymerase</fullName>
    </submittedName>
</protein>
<dbReference type="PANTHER" id="PTHR13213">
    <property type="entry name" value="MYB-BINDING PROTEIN 1A FAMILY MEMBER"/>
    <property type="match status" value="1"/>
</dbReference>
<dbReference type="GO" id="GO:0003887">
    <property type="term" value="F:DNA-directed DNA polymerase activity"/>
    <property type="evidence" value="ECO:0007669"/>
    <property type="project" value="UniProtKB-KW"/>
</dbReference>
<name>L8H1G1_ACACF</name>
<comment type="similarity">
    <text evidence="2">Belongs to the MYBBP1A family.</text>
</comment>
<feature type="region of interest" description="Disordered" evidence="4">
    <location>
        <begin position="670"/>
        <end position="694"/>
    </location>
</feature>
<keyword evidence="6" id="KW-1185">Reference proteome</keyword>
<feature type="region of interest" description="Disordered" evidence="4">
    <location>
        <begin position="993"/>
        <end position="1043"/>
    </location>
</feature>
<keyword evidence="5" id="KW-0808">Transferase</keyword>
<dbReference type="GeneID" id="14919827"/>
<comment type="subcellular location">
    <subcellularLocation>
        <location evidence="1">Nucleus</location>
    </subcellularLocation>
</comment>